<dbReference type="PANTHER" id="PTHR30329">
    <property type="entry name" value="STATOR ELEMENT OF FLAGELLAR MOTOR COMPLEX"/>
    <property type="match status" value="1"/>
</dbReference>
<gene>
    <name evidence="5" type="ordered locus">Spiaf_2046</name>
</gene>
<proteinExistence type="predicted"/>
<evidence type="ECO:0000259" key="4">
    <source>
        <dbReference type="PROSITE" id="PS51123"/>
    </source>
</evidence>
<dbReference type="Pfam" id="PF00691">
    <property type="entry name" value="OmpA"/>
    <property type="match status" value="1"/>
</dbReference>
<feature type="signal peptide" evidence="3">
    <location>
        <begin position="1"/>
        <end position="27"/>
    </location>
</feature>
<dbReference type="InterPro" id="IPR036737">
    <property type="entry name" value="OmpA-like_sf"/>
</dbReference>
<feature type="domain" description="OmpA-like" evidence="4">
    <location>
        <begin position="299"/>
        <end position="416"/>
    </location>
</feature>
<keyword evidence="1" id="KW-0472">Membrane</keyword>
<protein>
    <submittedName>
        <fullName evidence="5">Outer membrane protein/peptidoglycan-associated (Lipo)protein</fullName>
    </submittedName>
</protein>
<dbReference type="PROSITE" id="PS51123">
    <property type="entry name" value="OMPA_2"/>
    <property type="match status" value="1"/>
</dbReference>
<dbReference type="STRING" id="889378.Spiaf_2046"/>
<evidence type="ECO:0000256" key="1">
    <source>
        <dbReference type="PROSITE-ProRule" id="PRU00473"/>
    </source>
</evidence>
<dbReference type="PANTHER" id="PTHR30329:SF21">
    <property type="entry name" value="LIPOPROTEIN YIAD-RELATED"/>
    <property type="match status" value="1"/>
</dbReference>
<keyword evidence="6" id="KW-1185">Reference proteome</keyword>
<accession>H9UKQ1</accession>
<dbReference type="HOGENOM" id="CLU_045523_1_0_12"/>
<evidence type="ECO:0000256" key="3">
    <source>
        <dbReference type="SAM" id="SignalP"/>
    </source>
</evidence>
<dbReference type="RefSeq" id="WP_014456077.1">
    <property type="nucleotide sequence ID" value="NC_017098.1"/>
</dbReference>
<dbReference type="KEGG" id="sfc:Spiaf_2046"/>
<dbReference type="CDD" id="cd07185">
    <property type="entry name" value="OmpA_C-like"/>
    <property type="match status" value="1"/>
</dbReference>
<evidence type="ECO:0000313" key="5">
    <source>
        <dbReference type="EMBL" id="AFG38094.1"/>
    </source>
</evidence>
<feature type="region of interest" description="Disordered" evidence="2">
    <location>
        <begin position="387"/>
        <end position="408"/>
    </location>
</feature>
<organism evidence="5 6">
    <name type="scientific">Spirochaeta africana (strain ATCC 700263 / DSM 8902 / Z-7692)</name>
    <dbReference type="NCBI Taxonomy" id="889378"/>
    <lineage>
        <taxon>Bacteria</taxon>
        <taxon>Pseudomonadati</taxon>
        <taxon>Spirochaetota</taxon>
        <taxon>Spirochaetia</taxon>
        <taxon>Spirochaetales</taxon>
        <taxon>Spirochaetaceae</taxon>
        <taxon>Spirochaeta</taxon>
    </lineage>
</organism>
<dbReference type="EMBL" id="CP003282">
    <property type="protein sequence ID" value="AFG38094.1"/>
    <property type="molecule type" value="Genomic_DNA"/>
</dbReference>
<dbReference type="InterPro" id="IPR050330">
    <property type="entry name" value="Bact_OuterMem_StrucFunc"/>
</dbReference>
<reference evidence="6" key="1">
    <citation type="journal article" date="2013" name="Stand. Genomic Sci.">
        <title>Complete genome sequence of the halophilic bacterium Spirochaeta africana type strain (Z-7692(T)) from the alkaline Lake Magadi in the East African Rift.</title>
        <authorList>
            <person name="Liolos K."/>
            <person name="Abt B."/>
            <person name="Scheuner C."/>
            <person name="Teshima H."/>
            <person name="Held B."/>
            <person name="Lapidus A."/>
            <person name="Nolan M."/>
            <person name="Lucas S."/>
            <person name="Deshpande S."/>
            <person name="Cheng J.F."/>
            <person name="Tapia R."/>
            <person name="Goodwin L.A."/>
            <person name="Pitluck S."/>
            <person name="Pagani I."/>
            <person name="Ivanova N."/>
            <person name="Mavromatis K."/>
            <person name="Mikhailova N."/>
            <person name="Huntemann M."/>
            <person name="Pati A."/>
            <person name="Chen A."/>
            <person name="Palaniappan K."/>
            <person name="Land M."/>
            <person name="Rohde M."/>
            <person name="Tindall B.J."/>
            <person name="Detter J.C."/>
            <person name="Goker M."/>
            <person name="Bristow J."/>
            <person name="Eisen J.A."/>
            <person name="Markowitz V."/>
            <person name="Hugenholtz P."/>
            <person name="Woyke T."/>
            <person name="Klenk H.P."/>
            <person name="Kyrpides N.C."/>
        </authorList>
    </citation>
    <scope>NUCLEOTIDE SEQUENCE</scope>
    <source>
        <strain evidence="6">ATCC 700263 / DSM 8902 / Z-7692</strain>
    </source>
</reference>
<dbReference type="InterPro" id="IPR006665">
    <property type="entry name" value="OmpA-like"/>
</dbReference>
<dbReference type="OrthoDB" id="9805566at2"/>
<evidence type="ECO:0000256" key="2">
    <source>
        <dbReference type="SAM" id="MobiDB-lite"/>
    </source>
</evidence>
<name>H9UKQ1_SPIAZ</name>
<keyword evidence="3" id="KW-0732">Signal</keyword>
<dbReference type="AlphaFoldDB" id="H9UKQ1"/>
<sequence>MNSAKRCLVRIILAAAAVLTVVSGAAASDVREVDSLGGGVELRFRYQAGERYRILSTVRQNVFVDGRFSHSAEILNRLQISIEETEGRRGYILLDYESGEMVDFAPGVYHTRNRYHSEFWRDEFGVYEISDEYFVPVVRNVPVWPDHPLRPGDTWSYDGYEVHDFREPFGIAEPYRFPVPVRYTYLGAEEINGRIFDVVEIDYTVFHRSPRRTQSVYPATVSGYSEQLLYFDRENGRPAFYEEEYDLEIRMNTGAVYRFTGTADAHVVESERLDRDRVRDDIRRELEQSEVPDASVEEHERGITIRLSDIQFPPDSAELLPSEREKIRRIGDILRQYPDHDVLVSGHTALAGTPEGRMRLSEQRAAAVGRYLTELGVRDPDRLFIEGHGAEDPVAPNDTEDGRRRNRRVEMTIIDD</sequence>
<dbReference type="SUPFAM" id="SSF103088">
    <property type="entry name" value="OmpA-like"/>
    <property type="match status" value="1"/>
</dbReference>
<dbReference type="Gene3D" id="3.30.1330.60">
    <property type="entry name" value="OmpA-like domain"/>
    <property type="match status" value="1"/>
</dbReference>
<feature type="chain" id="PRO_5003623634" evidence="3">
    <location>
        <begin position="28"/>
        <end position="416"/>
    </location>
</feature>
<dbReference type="eggNOG" id="COG2885">
    <property type="taxonomic scope" value="Bacteria"/>
</dbReference>
<dbReference type="Proteomes" id="UP000007383">
    <property type="component" value="Chromosome"/>
</dbReference>
<dbReference type="PATRIC" id="fig|889378.3.peg.2033"/>
<evidence type="ECO:0000313" key="6">
    <source>
        <dbReference type="Proteomes" id="UP000007383"/>
    </source>
</evidence>
<dbReference type="GO" id="GO:0016020">
    <property type="term" value="C:membrane"/>
    <property type="evidence" value="ECO:0007669"/>
    <property type="project" value="UniProtKB-UniRule"/>
</dbReference>